<accession>A0A9X8E4N6</accession>
<reference evidence="3 4" key="1">
    <citation type="journal article" date="2018" name="J. Invertebr. Pathol.">
        <title>New genotyping method for the causative agent of crayfish plague (Aphanomyces astaci) based on whole genome data.</title>
        <authorList>
            <person name="Minardi D."/>
            <person name="Studholme D.J."/>
            <person name="van der Giezen M."/>
            <person name="Pretto T."/>
            <person name="Oidtmann B."/>
        </authorList>
    </citation>
    <scope>NUCLEOTIDE SEQUENCE [LARGE SCALE GENOMIC DNA]</scope>
    <source>
        <strain evidence="3 4">KB13</strain>
    </source>
</reference>
<dbReference type="Proteomes" id="UP000275652">
    <property type="component" value="Unassembled WGS sequence"/>
</dbReference>
<keyword evidence="2" id="KW-0812">Transmembrane</keyword>
<feature type="compositionally biased region" description="Basic residues" evidence="1">
    <location>
        <begin position="455"/>
        <end position="467"/>
    </location>
</feature>
<gene>
    <name evidence="3" type="ORF">DYB28_004995</name>
</gene>
<feature type="compositionally biased region" description="Basic and acidic residues" evidence="1">
    <location>
        <begin position="444"/>
        <end position="454"/>
    </location>
</feature>
<feature type="compositionally biased region" description="Low complexity" evidence="1">
    <location>
        <begin position="160"/>
        <end position="169"/>
    </location>
</feature>
<comment type="caution">
    <text evidence="3">The sequence shown here is derived from an EMBL/GenBank/DDBJ whole genome shotgun (WGS) entry which is preliminary data.</text>
</comment>
<feature type="compositionally biased region" description="Pro residues" evidence="1">
    <location>
        <begin position="213"/>
        <end position="226"/>
    </location>
</feature>
<feature type="compositionally biased region" description="Pro residues" evidence="1">
    <location>
        <begin position="188"/>
        <end position="203"/>
    </location>
</feature>
<keyword evidence="2" id="KW-0472">Membrane</keyword>
<sequence>MIERRHQQGWMWKVIFVSVLSGVVGYLLPLLLTESPDQRRAALVATQTVLLQRDHTIRQKFAGLKTDLNAYEVAVGDIWKVSALRKLRDDHVLRESHEHLDAIKTSMLERRAAMASLLADTTRSIRDAISTLREHSAYPSSEHSTEHNVLVEEGTKPPLDDTITLLDLPPTTPTSSPPEASSAHNNVLPPPSSVTPPTPPVSHTPPSHHVKPPTMPRPVPSPPSPRQFPITFGQAAMAFFTALVTLVAFSLVSEHHRRGAGGDGDYSMIQGFFSPRRKQHPRPPSNDAVVVGSTEVEGAIVRTKAPLLPTSAAAPRPDRVYHPKHALNHNTKLGLACLAKLKPIFSKHAHKAKEQAVKITAPQLRLPIHEPEHVQMLLRTRDVKLASLKTPNHQWLAVVDDMAKKLKTLAKYTSETAKTEKYANKVLCFRTDMLAKWSKLQASRGHETHPELAHRRAQQTSRRRNERKHAATSSFPGFNELSPRSLYFEECTAANILPEPLLSRITADRRLELSHFGLGDTKAIVLSKSLALMPDIQALNLTANRLTHAGIATV</sequence>
<name>A0A9X8E4N6_APHAT</name>
<keyword evidence="2" id="KW-1133">Transmembrane helix</keyword>
<proteinExistence type="predicted"/>
<feature type="region of interest" description="Disordered" evidence="1">
    <location>
        <begin position="441"/>
        <end position="475"/>
    </location>
</feature>
<feature type="transmembrane region" description="Helical" evidence="2">
    <location>
        <begin position="12"/>
        <end position="32"/>
    </location>
</feature>
<dbReference type="SUPFAM" id="SSF52047">
    <property type="entry name" value="RNI-like"/>
    <property type="match status" value="1"/>
</dbReference>
<evidence type="ECO:0000313" key="4">
    <source>
        <dbReference type="Proteomes" id="UP000275652"/>
    </source>
</evidence>
<evidence type="ECO:0000256" key="1">
    <source>
        <dbReference type="SAM" id="MobiDB-lite"/>
    </source>
</evidence>
<evidence type="ECO:0000313" key="3">
    <source>
        <dbReference type="EMBL" id="RLO09554.1"/>
    </source>
</evidence>
<dbReference type="AlphaFoldDB" id="A0A9X8E4N6"/>
<feature type="non-terminal residue" evidence="3">
    <location>
        <position position="1"/>
    </location>
</feature>
<evidence type="ECO:0000256" key="2">
    <source>
        <dbReference type="SAM" id="Phobius"/>
    </source>
</evidence>
<feature type="region of interest" description="Disordered" evidence="1">
    <location>
        <begin position="154"/>
        <end position="227"/>
    </location>
</feature>
<protein>
    <submittedName>
        <fullName evidence="3">Uncharacterized protein</fullName>
    </submittedName>
</protein>
<dbReference type="EMBL" id="QUTI01019652">
    <property type="protein sequence ID" value="RLO09554.1"/>
    <property type="molecule type" value="Genomic_DNA"/>
</dbReference>
<organism evidence="3 4">
    <name type="scientific">Aphanomyces astaci</name>
    <name type="common">Crayfish plague agent</name>
    <dbReference type="NCBI Taxonomy" id="112090"/>
    <lineage>
        <taxon>Eukaryota</taxon>
        <taxon>Sar</taxon>
        <taxon>Stramenopiles</taxon>
        <taxon>Oomycota</taxon>
        <taxon>Saprolegniomycetes</taxon>
        <taxon>Saprolegniales</taxon>
        <taxon>Verrucalvaceae</taxon>
        <taxon>Aphanomyces</taxon>
    </lineage>
</organism>